<reference evidence="2" key="1">
    <citation type="journal article" date="2020" name="Stud. Mycol.">
        <title>101 Dothideomycetes genomes: a test case for predicting lifestyles and emergence of pathogens.</title>
        <authorList>
            <person name="Haridas S."/>
            <person name="Albert R."/>
            <person name="Binder M."/>
            <person name="Bloem J."/>
            <person name="Labutti K."/>
            <person name="Salamov A."/>
            <person name="Andreopoulos B."/>
            <person name="Baker S."/>
            <person name="Barry K."/>
            <person name="Bills G."/>
            <person name="Bluhm B."/>
            <person name="Cannon C."/>
            <person name="Castanera R."/>
            <person name="Culley D."/>
            <person name="Daum C."/>
            <person name="Ezra D."/>
            <person name="Gonzalez J."/>
            <person name="Henrissat B."/>
            <person name="Kuo A."/>
            <person name="Liang C."/>
            <person name="Lipzen A."/>
            <person name="Lutzoni F."/>
            <person name="Magnuson J."/>
            <person name="Mondo S."/>
            <person name="Nolan M."/>
            <person name="Ohm R."/>
            <person name="Pangilinan J."/>
            <person name="Park H.-J."/>
            <person name="Ramirez L."/>
            <person name="Alfaro M."/>
            <person name="Sun H."/>
            <person name="Tritt A."/>
            <person name="Yoshinaga Y."/>
            <person name="Zwiers L.-H."/>
            <person name="Turgeon B."/>
            <person name="Goodwin S."/>
            <person name="Spatafora J."/>
            <person name="Crous P."/>
            <person name="Grigoriev I."/>
        </authorList>
    </citation>
    <scope>NUCLEOTIDE SEQUENCE</scope>
    <source>
        <strain evidence="2">CBS 110217</strain>
    </source>
</reference>
<sequence length="332" mass="36303">MAPRRGGSSGSSSGGSISSCPGAFSTTIEQVYFASDVLFLAIFFGITIALCSFRKSGAGKKLIGVPYIIALVFFLLTYILSVISTVLQQCGTIGYYDYFNWAIAITVFAFLGYWLLLFVVVYTLNSMLRAQTGHRPVVFKIVTLAIVVLMGILTCTLIGMQSYNNWTQTEAGYDTNADAIIWETARFRVAYYALYMLSVLASGALALITIISQDLIGWVIALTFVMFFWSMLLLVLVAQSLQDDALEWEASAALTYLINLGQALAFIFLLCIAKHAAWSAPTVADPAYVGDAYVGAAEPKQYDHNATPGQVYYYQQAPVYNGAANPMIHPVR</sequence>
<keyword evidence="3" id="KW-1185">Reference proteome</keyword>
<dbReference type="OrthoDB" id="3783050at2759"/>
<organism evidence="2 3">
    <name type="scientific">Setomelanomma holmii</name>
    <dbReference type="NCBI Taxonomy" id="210430"/>
    <lineage>
        <taxon>Eukaryota</taxon>
        <taxon>Fungi</taxon>
        <taxon>Dikarya</taxon>
        <taxon>Ascomycota</taxon>
        <taxon>Pezizomycotina</taxon>
        <taxon>Dothideomycetes</taxon>
        <taxon>Pleosporomycetidae</taxon>
        <taxon>Pleosporales</taxon>
        <taxon>Pleosporineae</taxon>
        <taxon>Phaeosphaeriaceae</taxon>
        <taxon>Setomelanomma</taxon>
    </lineage>
</organism>
<name>A0A9P4H592_9PLEO</name>
<keyword evidence="1" id="KW-0812">Transmembrane</keyword>
<feature type="transmembrane region" description="Helical" evidence="1">
    <location>
        <begin position="137"/>
        <end position="160"/>
    </location>
</feature>
<keyword evidence="1" id="KW-0472">Membrane</keyword>
<dbReference type="EMBL" id="ML978220">
    <property type="protein sequence ID" value="KAF2027895.1"/>
    <property type="molecule type" value="Genomic_DNA"/>
</dbReference>
<feature type="transmembrane region" description="Helical" evidence="1">
    <location>
        <begin position="31"/>
        <end position="53"/>
    </location>
</feature>
<proteinExistence type="predicted"/>
<evidence type="ECO:0000313" key="2">
    <source>
        <dbReference type="EMBL" id="KAF2027895.1"/>
    </source>
</evidence>
<comment type="caution">
    <text evidence="2">The sequence shown here is derived from an EMBL/GenBank/DDBJ whole genome shotgun (WGS) entry which is preliminary data.</text>
</comment>
<dbReference type="AlphaFoldDB" id="A0A9P4H592"/>
<evidence type="ECO:0000313" key="3">
    <source>
        <dbReference type="Proteomes" id="UP000799777"/>
    </source>
</evidence>
<feature type="transmembrane region" description="Helical" evidence="1">
    <location>
        <begin position="99"/>
        <end position="125"/>
    </location>
</feature>
<evidence type="ECO:0000256" key="1">
    <source>
        <dbReference type="SAM" id="Phobius"/>
    </source>
</evidence>
<accession>A0A9P4H592</accession>
<dbReference type="Proteomes" id="UP000799777">
    <property type="component" value="Unassembled WGS sequence"/>
</dbReference>
<gene>
    <name evidence="2" type="ORF">EK21DRAFT_70981</name>
</gene>
<feature type="transmembrane region" description="Helical" evidence="1">
    <location>
        <begin position="189"/>
        <end position="208"/>
    </location>
</feature>
<feature type="transmembrane region" description="Helical" evidence="1">
    <location>
        <begin position="250"/>
        <end position="272"/>
    </location>
</feature>
<feature type="transmembrane region" description="Helical" evidence="1">
    <location>
        <begin position="65"/>
        <end position="87"/>
    </location>
</feature>
<keyword evidence="1" id="KW-1133">Transmembrane helix</keyword>
<feature type="transmembrane region" description="Helical" evidence="1">
    <location>
        <begin position="215"/>
        <end position="238"/>
    </location>
</feature>
<dbReference type="PROSITE" id="PS51257">
    <property type="entry name" value="PROKAR_LIPOPROTEIN"/>
    <property type="match status" value="1"/>
</dbReference>
<protein>
    <submittedName>
        <fullName evidence="2">Uncharacterized protein</fullName>
    </submittedName>
</protein>